<dbReference type="PROSITE" id="PS50011">
    <property type="entry name" value="PROTEIN_KINASE_DOM"/>
    <property type="match status" value="1"/>
</dbReference>
<keyword evidence="2" id="KW-0723">Serine/threonine-protein kinase</keyword>
<feature type="domain" description="Ig-like" evidence="12">
    <location>
        <begin position="135"/>
        <end position="234"/>
    </location>
</feature>
<dbReference type="Proteomes" id="UP001075354">
    <property type="component" value="Chromosome 8"/>
</dbReference>
<keyword evidence="14" id="KW-1185">Reference proteome</keyword>
<dbReference type="InterPro" id="IPR017441">
    <property type="entry name" value="Protein_kinase_ATP_BS"/>
</dbReference>
<dbReference type="GO" id="GO:0035556">
    <property type="term" value="P:intracellular signal transduction"/>
    <property type="evidence" value="ECO:0007669"/>
    <property type="project" value="TreeGrafter"/>
</dbReference>
<dbReference type="InterPro" id="IPR036116">
    <property type="entry name" value="FN3_sf"/>
</dbReference>
<dbReference type="GO" id="GO:0005634">
    <property type="term" value="C:nucleus"/>
    <property type="evidence" value="ECO:0007669"/>
    <property type="project" value="TreeGrafter"/>
</dbReference>
<dbReference type="SMART" id="SM00220">
    <property type="entry name" value="S_TKc"/>
    <property type="match status" value="1"/>
</dbReference>
<gene>
    <name evidence="13" type="ORF">ONE63_009939</name>
</gene>
<dbReference type="InterPro" id="IPR007110">
    <property type="entry name" value="Ig-like_dom"/>
</dbReference>
<evidence type="ECO:0000256" key="1">
    <source>
        <dbReference type="ARBA" id="ARBA00006692"/>
    </source>
</evidence>
<dbReference type="InterPro" id="IPR008266">
    <property type="entry name" value="Tyr_kinase_AS"/>
</dbReference>
<dbReference type="InterPro" id="IPR000719">
    <property type="entry name" value="Prot_kinase_dom"/>
</dbReference>
<organism evidence="13 14">
    <name type="scientific">Megalurothrips usitatus</name>
    <name type="common">bean blossom thrips</name>
    <dbReference type="NCBI Taxonomy" id="439358"/>
    <lineage>
        <taxon>Eukaryota</taxon>
        <taxon>Metazoa</taxon>
        <taxon>Ecdysozoa</taxon>
        <taxon>Arthropoda</taxon>
        <taxon>Hexapoda</taxon>
        <taxon>Insecta</taxon>
        <taxon>Pterygota</taxon>
        <taxon>Neoptera</taxon>
        <taxon>Paraneoptera</taxon>
        <taxon>Thysanoptera</taxon>
        <taxon>Terebrantia</taxon>
        <taxon>Thripoidea</taxon>
        <taxon>Thripidae</taxon>
        <taxon>Megalurothrips</taxon>
    </lineage>
</organism>
<dbReference type="InterPro" id="IPR036028">
    <property type="entry name" value="SH3-like_dom_sf"/>
</dbReference>
<comment type="caution">
    <text evidence="13">The sequence shown here is derived from an EMBL/GenBank/DDBJ whole genome shotgun (WGS) entry which is preliminary data.</text>
</comment>
<evidence type="ECO:0000256" key="2">
    <source>
        <dbReference type="ARBA" id="ARBA00022527"/>
    </source>
</evidence>
<evidence type="ECO:0008006" key="15">
    <source>
        <dbReference type="Google" id="ProtNLM"/>
    </source>
</evidence>
<evidence type="ECO:0000259" key="12">
    <source>
        <dbReference type="PROSITE" id="PS50835"/>
    </source>
</evidence>
<dbReference type="Pfam" id="PF07679">
    <property type="entry name" value="I-set"/>
    <property type="match status" value="1"/>
</dbReference>
<dbReference type="InterPro" id="IPR011009">
    <property type="entry name" value="Kinase-like_dom_sf"/>
</dbReference>
<dbReference type="Gene3D" id="2.60.40.10">
    <property type="entry name" value="Immunoglobulins"/>
    <property type="match status" value="2"/>
</dbReference>
<dbReference type="GO" id="GO:0030154">
    <property type="term" value="P:cell differentiation"/>
    <property type="evidence" value="ECO:0007669"/>
    <property type="project" value="UniProtKB-ARBA"/>
</dbReference>
<dbReference type="Pfam" id="PF00069">
    <property type="entry name" value="Pkinase"/>
    <property type="match status" value="1"/>
</dbReference>
<evidence type="ECO:0000313" key="14">
    <source>
        <dbReference type="Proteomes" id="UP001075354"/>
    </source>
</evidence>
<dbReference type="AlphaFoldDB" id="A0AAV7XI14"/>
<keyword evidence="4" id="KW-0677">Repeat</keyword>
<evidence type="ECO:0000259" key="11">
    <source>
        <dbReference type="PROSITE" id="PS50011"/>
    </source>
</evidence>
<keyword evidence="6" id="KW-0418">Kinase</keyword>
<keyword evidence="8" id="KW-1015">Disulfide bond</keyword>
<dbReference type="PROSITE" id="PS00107">
    <property type="entry name" value="PROTEIN_KINASE_ATP"/>
    <property type="match status" value="1"/>
</dbReference>
<accession>A0AAV7XI14</accession>
<dbReference type="SUPFAM" id="SSF56112">
    <property type="entry name" value="Protein kinase-like (PK-like)"/>
    <property type="match status" value="1"/>
</dbReference>
<dbReference type="EMBL" id="JAPTSV010000008">
    <property type="protein sequence ID" value="KAJ1525097.1"/>
    <property type="molecule type" value="Genomic_DNA"/>
</dbReference>
<dbReference type="PANTHER" id="PTHR24342">
    <property type="entry name" value="SERINE/THREONINE-PROTEIN KINASE 17"/>
    <property type="match status" value="1"/>
</dbReference>
<dbReference type="PROSITE" id="PS00109">
    <property type="entry name" value="PROTEIN_KINASE_TYR"/>
    <property type="match status" value="1"/>
</dbReference>
<dbReference type="InterPro" id="IPR013098">
    <property type="entry name" value="Ig_I-set"/>
</dbReference>
<evidence type="ECO:0000256" key="9">
    <source>
        <dbReference type="ARBA" id="ARBA00023319"/>
    </source>
</evidence>
<evidence type="ECO:0000256" key="5">
    <source>
        <dbReference type="ARBA" id="ARBA00022741"/>
    </source>
</evidence>
<dbReference type="Gene3D" id="1.10.510.10">
    <property type="entry name" value="Transferase(Phosphotransferase) domain 1"/>
    <property type="match status" value="1"/>
</dbReference>
<comment type="similarity">
    <text evidence="1">Belongs to the protein kinase superfamily. CAMK Ser/Thr protein kinase family.</text>
</comment>
<keyword evidence="5 10" id="KW-0547">Nucleotide-binding</keyword>
<evidence type="ECO:0000256" key="10">
    <source>
        <dbReference type="PROSITE-ProRule" id="PRU10141"/>
    </source>
</evidence>
<dbReference type="PROSITE" id="PS50835">
    <property type="entry name" value="IG_LIKE"/>
    <property type="match status" value="1"/>
</dbReference>
<name>A0AAV7XI14_9NEOP</name>
<dbReference type="SUPFAM" id="SSF48726">
    <property type="entry name" value="Immunoglobulin"/>
    <property type="match status" value="1"/>
</dbReference>
<dbReference type="GO" id="GO:0005524">
    <property type="term" value="F:ATP binding"/>
    <property type="evidence" value="ECO:0007669"/>
    <property type="project" value="UniProtKB-UniRule"/>
</dbReference>
<dbReference type="GO" id="GO:0009653">
    <property type="term" value="P:anatomical structure morphogenesis"/>
    <property type="evidence" value="ECO:0007669"/>
    <property type="project" value="UniProtKB-ARBA"/>
</dbReference>
<dbReference type="SUPFAM" id="SSF49265">
    <property type="entry name" value="Fibronectin type III"/>
    <property type="match status" value="1"/>
</dbReference>
<dbReference type="PANTHER" id="PTHR24342:SF21">
    <property type="entry name" value="TRIO RHO GUANINE NUCLEOTIDE EXCHANGE FACTOR"/>
    <property type="match status" value="1"/>
</dbReference>
<dbReference type="GO" id="GO:0043065">
    <property type="term" value="P:positive regulation of apoptotic process"/>
    <property type="evidence" value="ECO:0007669"/>
    <property type="project" value="TreeGrafter"/>
</dbReference>
<dbReference type="InterPro" id="IPR013783">
    <property type="entry name" value="Ig-like_fold"/>
</dbReference>
<dbReference type="Gene3D" id="3.30.200.20">
    <property type="entry name" value="Phosphorylase Kinase, domain 1"/>
    <property type="match status" value="1"/>
</dbReference>
<proteinExistence type="inferred from homology"/>
<dbReference type="InterPro" id="IPR003961">
    <property type="entry name" value="FN3_dom"/>
</dbReference>
<sequence>MGSAVACVVSDWQAAEAGQISLRRGERVRILKHSKANGYFVQKLRNSSLTSGMLSSEEGWVPTHAIAFASATNTSNGPSKKPWSFKFRKPSFNSGTTAGILRKRADRRFLDSLESQDISDVNGCSDGGSSSSLEAKIEILCKLVDLTVAVGDQIQMTCQVHVPSHFDMKNINVVWRKQVDKETGLSSCLIEGGRYSIYYSDGLARLTISDCHISDAGIYSCTVNANDMISSSVTTTACLTVNACKIGQPRVRALSPTTALVVWDGDPSVCYTLYHEQCNVTSQGDIENVNTVGTTQYVLGLSHCVDGLQPGCVYVFRVSNSLPSEPLLLPMPTSSNQFSSSRWQQEQFGRRYLEKEVLGRGRYAVVKRAQDRGTGQQVAAKQVHRIRQAPNITHAEYSVMLGLQHQSIVKAFALFESSPLSEVDTIIMELVSGPMLLAYVCQEDTVSEKTVNVYMLQLFSALDYLHNKKIVHFDIRPENILVDLSNLNPVLKLIDLGESVHRKHLQEITPPASLEFAAPECVLGQPAGPPCDVWGAAVYLYVFLSGLSPFLDESVEETTANVLKCDYSFPDEYFGTVSQDAKSLISRILMAQPNHRISASDAINCSWFQMSGDIPFSISTSRLSLFVNRRQPLHNLLS</sequence>
<evidence type="ECO:0000256" key="3">
    <source>
        <dbReference type="ARBA" id="ARBA00022679"/>
    </source>
</evidence>
<evidence type="ECO:0000256" key="7">
    <source>
        <dbReference type="ARBA" id="ARBA00022840"/>
    </source>
</evidence>
<evidence type="ECO:0000256" key="4">
    <source>
        <dbReference type="ARBA" id="ARBA00022737"/>
    </source>
</evidence>
<dbReference type="GO" id="GO:0004888">
    <property type="term" value="F:transmembrane signaling receptor activity"/>
    <property type="evidence" value="ECO:0007669"/>
    <property type="project" value="UniProtKB-ARBA"/>
</dbReference>
<dbReference type="InterPro" id="IPR003599">
    <property type="entry name" value="Ig_sub"/>
</dbReference>
<protein>
    <recommendedName>
        <fullName evidence="15">Kalirin</fullName>
    </recommendedName>
</protein>
<evidence type="ECO:0000256" key="8">
    <source>
        <dbReference type="ARBA" id="ARBA00023157"/>
    </source>
</evidence>
<dbReference type="Gene3D" id="2.30.30.40">
    <property type="entry name" value="SH3 Domains"/>
    <property type="match status" value="1"/>
</dbReference>
<reference evidence="13" key="1">
    <citation type="submission" date="2022-12" db="EMBL/GenBank/DDBJ databases">
        <title>Chromosome-level genome assembly of the bean flower thrips Megalurothrips usitatus.</title>
        <authorList>
            <person name="Ma L."/>
            <person name="Liu Q."/>
            <person name="Li H."/>
            <person name="Cai W."/>
        </authorList>
    </citation>
    <scope>NUCLEOTIDE SEQUENCE</scope>
    <source>
        <strain evidence="13">Cailab_2022a</strain>
    </source>
</reference>
<keyword evidence="9" id="KW-0393">Immunoglobulin domain</keyword>
<dbReference type="SMART" id="SM00409">
    <property type="entry name" value="IG"/>
    <property type="match status" value="1"/>
</dbReference>
<dbReference type="GO" id="GO:0004674">
    <property type="term" value="F:protein serine/threonine kinase activity"/>
    <property type="evidence" value="ECO:0007669"/>
    <property type="project" value="UniProtKB-KW"/>
</dbReference>
<feature type="domain" description="Protein kinase" evidence="11">
    <location>
        <begin position="352"/>
        <end position="608"/>
    </location>
</feature>
<evidence type="ECO:0000256" key="6">
    <source>
        <dbReference type="ARBA" id="ARBA00022777"/>
    </source>
</evidence>
<dbReference type="InterPro" id="IPR036179">
    <property type="entry name" value="Ig-like_dom_sf"/>
</dbReference>
<dbReference type="SUPFAM" id="SSF50044">
    <property type="entry name" value="SH3-domain"/>
    <property type="match status" value="1"/>
</dbReference>
<dbReference type="CDD" id="cd00063">
    <property type="entry name" value="FN3"/>
    <property type="match status" value="1"/>
</dbReference>
<keyword evidence="3" id="KW-0808">Transferase</keyword>
<feature type="binding site" evidence="10">
    <location>
        <position position="381"/>
    </location>
    <ligand>
        <name>ATP</name>
        <dbReference type="ChEBI" id="CHEBI:30616"/>
    </ligand>
</feature>
<keyword evidence="7 10" id="KW-0067">ATP-binding</keyword>
<evidence type="ECO:0000313" key="13">
    <source>
        <dbReference type="EMBL" id="KAJ1525097.1"/>
    </source>
</evidence>